<keyword evidence="3 5" id="KW-0268">Exocytosis</keyword>
<proteinExistence type="inferred from homology"/>
<dbReference type="GO" id="GO:0000145">
    <property type="term" value="C:exocyst"/>
    <property type="evidence" value="ECO:0007669"/>
    <property type="project" value="InterPro"/>
</dbReference>
<name>A0A1B0CUG9_LUTLO</name>
<comment type="similarity">
    <text evidence="1 5">Belongs to the EXO70 family.</text>
</comment>
<evidence type="ECO:0000256" key="7">
    <source>
        <dbReference type="SAM" id="MobiDB-lite"/>
    </source>
</evidence>
<reference evidence="9" key="1">
    <citation type="submission" date="2020-05" db="UniProtKB">
        <authorList>
            <consortium name="EnsemblMetazoa"/>
        </authorList>
    </citation>
    <scope>IDENTIFICATION</scope>
    <source>
        <strain evidence="9">Jacobina</strain>
    </source>
</reference>
<dbReference type="Proteomes" id="UP000092461">
    <property type="component" value="Unassembled WGS sequence"/>
</dbReference>
<feature type="coiled-coil region" evidence="6">
    <location>
        <begin position="7"/>
        <end position="34"/>
    </location>
</feature>
<evidence type="ECO:0000256" key="4">
    <source>
        <dbReference type="ARBA" id="ARBA00026169"/>
    </source>
</evidence>
<evidence type="ECO:0000256" key="5">
    <source>
        <dbReference type="RuleBase" id="RU365026"/>
    </source>
</evidence>
<dbReference type="Pfam" id="PF20669">
    <property type="entry name" value="Exo70_N"/>
    <property type="match status" value="1"/>
</dbReference>
<sequence length="702" mass="80321">MASLSNTSEIETKLEKEKANLALLRSRVENYQDLTKSMSSILNSFEQRLGRLEETILPVYHETEHLQKRQQNLDSTLQCLEKVLQHYDASQEVCNLIHLGPSEGDVGTFLDALDRLKAAMDYFLNNNSQSVELDNVTSLFNTGCESLNNHFKFLLRKHCSPMRPVDLLDLIYIEEDSSGEDCPSIKQLPPTAREELRIVAAWLENHLRREYVVIYADERSDVVFRSLQMLKDHQKSGSWGSEPLKTRYHGKPEPRKSTSARLQQIFERKANKMLLKASQTIEQSRFAIRKNSGYGDNLTTDDHVGDGDQDLEKYLVLLLGLQRLLIWERQILSDVIPSTRLGEVFSRLAHTSIEMVVKDAESITSKVLRSIARKDWTAALGVFSALKHVTLMQPDIEKLCDVSQRHQLAMVLQKLQSTGSRALEQFLDLVRGDTGSNLVAMSSSTISGSGNVPKDATVHELTSNAIWFVEHLLEHADVIGGILQMDSFYASQLDSIALHKSLSPEDRRKALLGLYIKRILSELNLTIVSKCEQYSDIATRHLFRLNNIHYILKSLQRSNLLELLSVTEPECEKNYQDLIQELKNSYQRSWMRILAHISPLEDLPRPTAGKVREKERAVIKERFANFNKDLEEAWKTQRGISVPDVILREGLKRDNSETLIPQYNAFFEMYAEVSFSKNPEKYVKYKPHDVTRMLNSLFDDTV</sequence>
<evidence type="ECO:0000313" key="9">
    <source>
        <dbReference type="EnsemblMetazoa" id="LLOJ008604-PA"/>
    </source>
</evidence>
<evidence type="ECO:0000259" key="8">
    <source>
        <dbReference type="Pfam" id="PF03081"/>
    </source>
</evidence>
<organism evidence="9 10">
    <name type="scientific">Lutzomyia longipalpis</name>
    <name type="common">Sand fly</name>
    <dbReference type="NCBI Taxonomy" id="7200"/>
    <lineage>
        <taxon>Eukaryota</taxon>
        <taxon>Metazoa</taxon>
        <taxon>Ecdysozoa</taxon>
        <taxon>Arthropoda</taxon>
        <taxon>Hexapoda</taxon>
        <taxon>Insecta</taxon>
        <taxon>Pterygota</taxon>
        <taxon>Neoptera</taxon>
        <taxon>Endopterygota</taxon>
        <taxon>Diptera</taxon>
        <taxon>Nematocera</taxon>
        <taxon>Psychodoidea</taxon>
        <taxon>Psychodidae</taxon>
        <taxon>Lutzomyia</taxon>
        <taxon>Lutzomyia</taxon>
    </lineage>
</organism>
<evidence type="ECO:0000313" key="10">
    <source>
        <dbReference type="Proteomes" id="UP000092461"/>
    </source>
</evidence>
<dbReference type="AlphaFoldDB" id="A0A1B0CUG9"/>
<evidence type="ECO:0000256" key="2">
    <source>
        <dbReference type="ARBA" id="ARBA00022448"/>
    </source>
</evidence>
<feature type="domain" description="Exocyst complex subunit Exo70 C-terminal" evidence="8">
    <location>
        <begin position="319"/>
        <end position="696"/>
    </location>
</feature>
<dbReference type="InterPro" id="IPR046364">
    <property type="entry name" value="Exo70_C"/>
</dbReference>
<dbReference type="PANTHER" id="PTHR12542">
    <property type="entry name" value="EXOCYST COMPLEX PROTEIN EXO70"/>
    <property type="match status" value="1"/>
</dbReference>
<dbReference type="InterPro" id="IPR016159">
    <property type="entry name" value="Cullin_repeat-like_dom_sf"/>
</dbReference>
<feature type="region of interest" description="Disordered" evidence="7">
    <location>
        <begin position="235"/>
        <end position="260"/>
    </location>
</feature>
<dbReference type="InterPro" id="IPR004140">
    <property type="entry name" value="Exo70"/>
</dbReference>
<accession>A0A1B0CUG9</accession>
<keyword evidence="10" id="KW-1185">Reference proteome</keyword>
<evidence type="ECO:0000256" key="1">
    <source>
        <dbReference type="ARBA" id="ARBA00006756"/>
    </source>
</evidence>
<comment type="function">
    <text evidence="5">Component of the exocyst complex involved in the docking of exocytic vesicles with fusion sites on the plasma membrane.</text>
</comment>
<dbReference type="GO" id="GO:0005546">
    <property type="term" value="F:phosphatidylinositol-4,5-bisphosphate binding"/>
    <property type="evidence" value="ECO:0007669"/>
    <property type="project" value="InterPro"/>
</dbReference>
<protein>
    <recommendedName>
        <fullName evidence="4 5">Exocyst complex component 7</fullName>
    </recommendedName>
    <alternativeName>
        <fullName evidence="5">Exocyst complex component Exo70</fullName>
    </alternativeName>
</protein>
<dbReference type="VEuPathDB" id="VectorBase:LLOJ008604"/>
<dbReference type="EMBL" id="AJWK01029175">
    <property type="status" value="NOT_ANNOTATED_CDS"/>
    <property type="molecule type" value="Genomic_DNA"/>
</dbReference>
<evidence type="ECO:0000256" key="6">
    <source>
        <dbReference type="SAM" id="Coils"/>
    </source>
</evidence>
<dbReference type="Pfam" id="PF03081">
    <property type="entry name" value="Exo70_C"/>
    <property type="match status" value="1"/>
</dbReference>
<keyword evidence="2 5" id="KW-0813">Transport</keyword>
<dbReference type="VEuPathDB" id="VectorBase:LLONM1_007716"/>
<dbReference type="SUPFAM" id="SSF74788">
    <property type="entry name" value="Cullin repeat-like"/>
    <property type="match status" value="1"/>
</dbReference>
<keyword evidence="5" id="KW-0653">Protein transport</keyword>
<dbReference type="Gene3D" id="1.20.1280.170">
    <property type="entry name" value="Exocyst complex component Exo70"/>
    <property type="match status" value="2"/>
</dbReference>
<dbReference type="GO" id="GO:0006887">
    <property type="term" value="P:exocytosis"/>
    <property type="evidence" value="ECO:0007669"/>
    <property type="project" value="UniProtKB-KW"/>
</dbReference>
<dbReference type="PANTHER" id="PTHR12542:SF41">
    <property type="entry name" value="EXOCYST COMPLEX COMPONENT 7"/>
    <property type="match status" value="1"/>
</dbReference>
<keyword evidence="6" id="KW-0175">Coiled coil</keyword>
<evidence type="ECO:0000256" key="3">
    <source>
        <dbReference type="ARBA" id="ARBA00022483"/>
    </source>
</evidence>
<dbReference type="EnsemblMetazoa" id="LLOJ008604-RA">
    <property type="protein sequence ID" value="LLOJ008604-PA"/>
    <property type="gene ID" value="LLOJ008604"/>
</dbReference>
<dbReference type="GO" id="GO:0015031">
    <property type="term" value="P:protein transport"/>
    <property type="evidence" value="ECO:0007669"/>
    <property type="project" value="UniProtKB-KW"/>
</dbReference>